<dbReference type="WBParaSite" id="nRc.2.0.1.t46771-RA">
    <property type="protein sequence ID" value="nRc.2.0.1.t46771-RA"/>
    <property type="gene ID" value="nRc.2.0.1.g46771"/>
</dbReference>
<keyword evidence="2" id="KW-1185">Reference proteome</keyword>
<sequence length="98" mass="10713">MRIARRLVVVVRRSGSTQRFNIAPRTYKRGENERKKIFRKIRTLSSIQNSPSTSIFSPTSAFSGSSSSSPAANMAESSSSSSNVCRIRRSTSSSPIAV</sequence>
<organism evidence="2 3">
    <name type="scientific">Romanomermis culicivorax</name>
    <name type="common">Nematode worm</name>
    <dbReference type="NCBI Taxonomy" id="13658"/>
    <lineage>
        <taxon>Eukaryota</taxon>
        <taxon>Metazoa</taxon>
        <taxon>Ecdysozoa</taxon>
        <taxon>Nematoda</taxon>
        <taxon>Enoplea</taxon>
        <taxon>Dorylaimia</taxon>
        <taxon>Mermithida</taxon>
        <taxon>Mermithoidea</taxon>
        <taxon>Mermithidae</taxon>
        <taxon>Romanomermis</taxon>
    </lineage>
</organism>
<dbReference type="Proteomes" id="UP000887565">
    <property type="component" value="Unplaced"/>
</dbReference>
<accession>A0A915LAI9</accession>
<dbReference type="AlphaFoldDB" id="A0A915LAI9"/>
<feature type="compositionally biased region" description="Low complexity" evidence="1">
    <location>
        <begin position="54"/>
        <end position="82"/>
    </location>
</feature>
<evidence type="ECO:0000313" key="2">
    <source>
        <dbReference type="Proteomes" id="UP000887565"/>
    </source>
</evidence>
<name>A0A915LAI9_ROMCU</name>
<evidence type="ECO:0000313" key="3">
    <source>
        <dbReference type="WBParaSite" id="nRc.2.0.1.t46771-RA"/>
    </source>
</evidence>
<reference evidence="3" key="1">
    <citation type="submission" date="2022-11" db="UniProtKB">
        <authorList>
            <consortium name="WormBaseParasite"/>
        </authorList>
    </citation>
    <scope>IDENTIFICATION</scope>
</reference>
<feature type="region of interest" description="Disordered" evidence="1">
    <location>
        <begin position="48"/>
        <end position="98"/>
    </location>
</feature>
<protein>
    <submittedName>
        <fullName evidence="3">Uncharacterized protein</fullName>
    </submittedName>
</protein>
<proteinExistence type="predicted"/>
<evidence type="ECO:0000256" key="1">
    <source>
        <dbReference type="SAM" id="MobiDB-lite"/>
    </source>
</evidence>